<reference evidence="1 2" key="1">
    <citation type="submission" date="2017-06" db="EMBL/GenBank/DDBJ databases">
        <authorList>
            <person name="Kim H.J."/>
            <person name="Triplett B.A."/>
        </authorList>
    </citation>
    <scope>NUCLEOTIDE SEQUENCE [LARGE SCALE GENOMIC DNA]</scope>
    <source>
        <strain evidence="1 2">SCA</strain>
    </source>
</reference>
<organism evidence="1 2">
    <name type="scientific">Anaerovirgula multivorans</name>
    <dbReference type="NCBI Taxonomy" id="312168"/>
    <lineage>
        <taxon>Bacteria</taxon>
        <taxon>Bacillati</taxon>
        <taxon>Bacillota</taxon>
        <taxon>Clostridia</taxon>
        <taxon>Peptostreptococcales</taxon>
        <taxon>Natronincolaceae</taxon>
        <taxon>Anaerovirgula</taxon>
    </lineage>
</organism>
<dbReference type="AlphaFoldDB" id="A0A239D943"/>
<dbReference type="Proteomes" id="UP000198304">
    <property type="component" value="Unassembled WGS sequence"/>
</dbReference>
<dbReference type="RefSeq" id="WP_176431285.1">
    <property type="nucleotide sequence ID" value="NZ_FZOJ01000007.1"/>
</dbReference>
<dbReference type="EMBL" id="FZOJ01000007">
    <property type="protein sequence ID" value="SNS28558.1"/>
    <property type="molecule type" value="Genomic_DNA"/>
</dbReference>
<protein>
    <submittedName>
        <fullName evidence="1">Uncharacterized protein</fullName>
    </submittedName>
</protein>
<accession>A0A239D943</accession>
<evidence type="ECO:0000313" key="2">
    <source>
        <dbReference type="Proteomes" id="UP000198304"/>
    </source>
</evidence>
<keyword evidence="2" id="KW-1185">Reference proteome</keyword>
<proteinExistence type="predicted"/>
<name>A0A239D943_9FIRM</name>
<evidence type="ECO:0000313" key="1">
    <source>
        <dbReference type="EMBL" id="SNS28558.1"/>
    </source>
</evidence>
<sequence>MYTGSDYWKNYIERWFGKEVIEKWEKHVVIENASHFPTDKNTMINGRRKLIVL</sequence>
<gene>
    <name evidence="1" type="ORF">SAMN05446037_100749</name>
</gene>